<dbReference type="KEGG" id="mgin:FRZ54_00330"/>
<keyword evidence="1" id="KW-0732">Signal</keyword>
<evidence type="ECO:0000313" key="4">
    <source>
        <dbReference type="Proteomes" id="UP000321479"/>
    </source>
</evidence>
<sequence length="230" mass="23488">MKKIAYSILSVALFSVLVISASAQGQSRSVSGFNAIASGGPFNVHVKIDGNESVKVDADDDVINDIETVVEGNTLKIRFNRENRHRNIHKAEIYVEAKSLNSLANAGSGSIKVDGVVSGSNVKTILSGSGNISTAVKADNLRTVISGSGSIKITGSAGDAEIVVTGSGEVEGRGLKANTVSATITGSGNIHVEAEKSVSGHITGSGSVLYSGSASISDVRTTGSGRVSRE</sequence>
<feature type="domain" description="Putative auto-transporter adhesin head GIN" evidence="2">
    <location>
        <begin position="33"/>
        <end position="214"/>
    </location>
</feature>
<reference evidence="3 4" key="1">
    <citation type="journal article" date="2017" name="Curr. Microbiol.">
        <title>Mucilaginibacter ginsenosidivorans sp. nov., Isolated from Soil of Ginseng Field.</title>
        <authorList>
            <person name="Kim M.M."/>
            <person name="Siddiqi M.Z."/>
            <person name="Im W.T."/>
        </authorList>
    </citation>
    <scope>NUCLEOTIDE SEQUENCE [LARGE SCALE GENOMIC DNA]</scope>
    <source>
        <strain evidence="3 4">Gsoil 3017</strain>
    </source>
</reference>
<feature type="signal peptide" evidence="1">
    <location>
        <begin position="1"/>
        <end position="23"/>
    </location>
</feature>
<feature type="chain" id="PRO_5023090863" evidence="1">
    <location>
        <begin position="24"/>
        <end position="230"/>
    </location>
</feature>
<name>A0A5B8UPR3_9SPHI</name>
<organism evidence="3 4">
    <name type="scientific">Mucilaginibacter ginsenosidivorans</name>
    <dbReference type="NCBI Taxonomy" id="398053"/>
    <lineage>
        <taxon>Bacteria</taxon>
        <taxon>Pseudomonadati</taxon>
        <taxon>Bacteroidota</taxon>
        <taxon>Sphingobacteriia</taxon>
        <taxon>Sphingobacteriales</taxon>
        <taxon>Sphingobacteriaceae</taxon>
        <taxon>Mucilaginibacter</taxon>
    </lineage>
</organism>
<proteinExistence type="predicted"/>
<gene>
    <name evidence="3" type="ORF">FRZ54_00330</name>
</gene>
<dbReference type="PANTHER" id="PTHR39200:SF1">
    <property type="entry name" value="AUTO-TRANSPORTER ADHESIN HEAD GIN DOMAIN-CONTAINING PROTEIN-RELATED"/>
    <property type="match status" value="1"/>
</dbReference>
<accession>A0A5B8UPR3</accession>
<dbReference type="Gene3D" id="2.160.20.120">
    <property type="match status" value="1"/>
</dbReference>
<evidence type="ECO:0000313" key="3">
    <source>
        <dbReference type="EMBL" id="QEC61087.1"/>
    </source>
</evidence>
<dbReference type="InterPro" id="IPR021255">
    <property type="entry name" value="DUF2807"/>
</dbReference>
<dbReference type="RefSeq" id="WP_147029666.1">
    <property type="nucleotide sequence ID" value="NZ_CP042436.1"/>
</dbReference>
<evidence type="ECO:0000256" key="1">
    <source>
        <dbReference type="SAM" id="SignalP"/>
    </source>
</evidence>
<keyword evidence="4" id="KW-1185">Reference proteome</keyword>
<dbReference type="AlphaFoldDB" id="A0A5B8UPR3"/>
<dbReference type="Pfam" id="PF10988">
    <property type="entry name" value="DUF2807"/>
    <property type="match status" value="1"/>
</dbReference>
<dbReference type="PANTHER" id="PTHR39200">
    <property type="entry name" value="HYPOTHETICAL EXPORTED PROTEIN"/>
    <property type="match status" value="1"/>
</dbReference>
<dbReference type="OrthoDB" id="794214at2"/>
<evidence type="ECO:0000259" key="2">
    <source>
        <dbReference type="Pfam" id="PF10988"/>
    </source>
</evidence>
<dbReference type="Proteomes" id="UP000321479">
    <property type="component" value="Chromosome"/>
</dbReference>
<protein>
    <submittedName>
        <fullName evidence="3">DUF2807 domain-containing protein</fullName>
    </submittedName>
</protein>
<dbReference type="EMBL" id="CP042436">
    <property type="protein sequence ID" value="QEC61087.1"/>
    <property type="molecule type" value="Genomic_DNA"/>
</dbReference>